<gene>
    <name evidence="2" type="ORF">LCGC14_2860800</name>
</gene>
<dbReference type="AlphaFoldDB" id="A0A0F8YSE5"/>
<organism evidence="2">
    <name type="scientific">marine sediment metagenome</name>
    <dbReference type="NCBI Taxonomy" id="412755"/>
    <lineage>
        <taxon>unclassified sequences</taxon>
        <taxon>metagenomes</taxon>
        <taxon>ecological metagenomes</taxon>
    </lineage>
</organism>
<feature type="transmembrane region" description="Helical" evidence="1">
    <location>
        <begin position="57"/>
        <end position="79"/>
    </location>
</feature>
<dbReference type="EMBL" id="LAZR01055282">
    <property type="protein sequence ID" value="KKK76720.1"/>
    <property type="molecule type" value="Genomic_DNA"/>
</dbReference>
<name>A0A0F8YSE5_9ZZZZ</name>
<keyword evidence="1" id="KW-1133">Transmembrane helix</keyword>
<accession>A0A0F8YSE5</accession>
<evidence type="ECO:0008006" key="3">
    <source>
        <dbReference type="Google" id="ProtNLM"/>
    </source>
</evidence>
<comment type="caution">
    <text evidence="2">The sequence shown here is derived from an EMBL/GenBank/DDBJ whole genome shotgun (WGS) entry which is preliminary data.</text>
</comment>
<keyword evidence="1" id="KW-0472">Membrane</keyword>
<evidence type="ECO:0000256" key="1">
    <source>
        <dbReference type="SAM" id="Phobius"/>
    </source>
</evidence>
<evidence type="ECO:0000313" key="2">
    <source>
        <dbReference type="EMBL" id="KKK76720.1"/>
    </source>
</evidence>
<feature type="transmembrane region" description="Helical" evidence="1">
    <location>
        <begin position="85"/>
        <end position="111"/>
    </location>
</feature>
<keyword evidence="1" id="KW-0812">Transmembrane</keyword>
<proteinExistence type="predicted"/>
<reference evidence="2" key="1">
    <citation type="journal article" date="2015" name="Nature">
        <title>Complex archaea that bridge the gap between prokaryotes and eukaryotes.</title>
        <authorList>
            <person name="Spang A."/>
            <person name="Saw J.H."/>
            <person name="Jorgensen S.L."/>
            <person name="Zaremba-Niedzwiedzka K."/>
            <person name="Martijn J."/>
            <person name="Lind A.E."/>
            <person name="van Eijk R."/>
            <person name="Schleper C."/>
            <person name="Guy L."/>
            <person name="Ettema T.J."/>
        </authorList>
    </citation>
    <scope>NUCLEOTIDE SEQUENCE</scope>
</reference>
<sequence>MRSMEKDMAIVSCPSCNKSISDKHKQCPHCDNNVAQLDDEQRQQLAREKRIQKQQMFMNHSFFALLIFLGGFFSLYFLQPEPETPTWYACAAAIAIGCIWYLINRVILVMLKKKK</sequence>
<protein>
    <recommendedName>
        <fullName evidence="3">Zinc-ribbon domain-containing protein</fullName>
    </recommendedName>
</protein>